<accession>A0A2T2ZZE6</accession>
<reference evidence="2 3" key="1">
    <citation type="journal article" date="2018" name="Mycol. Prog.">
        <title>Coniella lustricola, a new species from submerged detritus.</title>
        <authorList>
            <person name="Raudabaugh D.B."/>
            <person name="Iturriaga T."/>
            <person name="Carver A."/>
            <person name="Mondo S."/>
            <person name="Pangilinan J."/>
            <person name="Lipzen A."/>
            <person name="He G."/>
            <person name="Amirebrahimi M."/>
            <person name="Grigoriev I.V."/>
            <person name="Miller A.N."/>
        </authorList>
    </citation>
    <scope>NUCLEOTIDE SEQUENCE [LARGE SCALE GENOMIC DNA]</scope>
    <source>
        <strain evidence="2 3">B22-T-1</strain>
    </source>
</reference>
<dbReference type="PANTHER" id="PTHR37015:SF1">
    <property type="entry name" value="REVERSE TRANSCRIPTASE DOMAIN-CONTAINING PROTEIN"/>
    <property type="match status" value="1"/>
</dbReference>
<dbReference type="Proteomes" id="UP000241462">
    <property type="component" value="Unassembled WGS sequence"/>
</dbReference>
<evidence type="ECO:0008006" key="4">
    <source>
        <dbReference type="Google" id="ProtNLM"/>
    </source>
</evidence>
<evidence type="ECO:0000313" key="3">
    <source>
        <dbReference type="Proteomes" id="UP000241462"/>
    </source>
</evidence>
<proteinExistence type="predicted"/>
<dbReference type="STRING" id="2025994.A0A2T2ZZE6"/>
<sequence>MLEGYEAQLWATLEEQTRELRLARLYTQLVTEWMDVSSSSPSSGNGDNVSDGSDYKMLDRQKERLQALCDKFEAVVFEPLETDQVAMDAYLRDLFTGKDTRDNNNSKLLAKIRDHIGSSERAQILDNRSPFDVDTLIWAIKGLLIEDLLSEEKQDLLRDMLRNEVVLREIADVLNMRLADLENWSWDADSGEEADDDTKEMKGISVLPRQQLNGKYRIWMDEDVIQAILIHYIGMKCCVFTRAALTEFVSTSPSTEWDEPVDSLRGMWKWNNVIPRAERMKRNYYLGRANMGQESGLQDLRRQQYIDTFFLSQLPKTEEFYNNEYTNNGEPQDFDGSDCKDDQGDSKDSKHQGNIKQKLLRLLASDALIHRHLHGEVAVVQSDLQWYATGLSHTAIFTVMRFLGFSPTLLEFLRKVLQAPLSMQQLDIPGADLDGKQPKYKAPRIRQRGVPMAHAIEKLIGELMLFIMDLAVNQSTGMLLYRLHDDLWLCGDPEKCTEAWATMQHFARIFGLEFNMSKTGSVYLSDADSRNRDNFEKIAKALPPGPVRVGHLLLEPSTGQWIIDSVQVAEHVTQLGKQLTACERHGSVLEWVRTWNSCIGRFFSHTFGEPAPCFGAEHAESILKAYKQMQASLFGATDVGVVQYVKKMLRERFTPNDTDGNKNGGIDIPDAFITLPEELGGLGVCNPFIPILIVKQAVAKHGTPQEILARADRQNKHTYESQRKRFDGRTESSHRRVLERLSRTWQGAERWPGDGVSSDGATLPPQLRTFFSVDEYMRWQEITSADLEAAYRILVDAPDANAEEVMALDEDVQSMYSDLLIDAGSHGGKETSRRAELQWNLQLYREELRREVGGMRLVEEKYLPLGVLAMMRQKTVRWNMVL</sequence>
<name>A0A2T2ZZE6_9PEZI</name>
<feature type="compositionally biased region" description="Basic and acidic residues" evidence="1">
    <location>
        <begin position="337"/>
        <end position="351"/>
    </location>
</feature>
<protein>
    <recommendedName>
        <fullName evidence="4">Reverse transcriptase domain-containing protein</fullName>
    </recommendedName>
</protein>
<dbReference type="InParanoid" id="A0A2T2ZZE6"/>
<dbReference type="AlphaFoldDB" id="A0A2T2ZZE6"/>
<dbReference type="PANTHER" id="PTHR37015">
    <property type="entry name" value="REVERSE TRANSCRIPTASE DOMAIN-CONTAINING PROTEIN"/>
    <property type="match status" value="1"/>
</dbReference>
<gene>
    <name evidence="2" type="ORF">BD289DRAFT_441405</name>
</gene>
<organism evidence="2 3">
    <name type="scientific">Coniella lustricola</name>
    <dbReference type="NCBI Taxonomy" id="2025994"/>
    <lineage>
        <taxon>Eukaryota</taxon>
        <taxon>Fungi</taxon>
        <taxon>Dikarya</taxon>
        <taxon>Ascomycota</taxon>
        <taxon>Pezizomycotina</taxon>
        <taxon>Sordariomycetes</taxon>
        <taxon>Sordariomycetidae</taxon>
        <taxon>Diaporthales</taxon>
        <taxon>Schizoparmaceae</taxon>
        <taxon>Coniella</taxon>
    </lineage>
</organism>
<keyword evidence="3" id="KW-1185">Reference proteome</keyword>
<feature type="region of interest" description="Disordered" evidence="1">
    <location>
        <begin position="322"/>
        <end position="353"/>
    </location>
</feature>
<evidence type="ECO:0000256" key="1">
    <source>
        <dbReference type="SAM" id="MobiDB-lite"/>
    </source>
</evidence>
<dbReference type="EMBL" id="KZ678543">
    <property type="protein sequence ID" value="PSR80086.1"/>
    <property type="molecule type" value="Genomic_DNA"/>
</dbReference>
<dbReference type="OrthoDB" id="74545at2759"/>
<evidence type="ECO:0000313" key="2">
    <source>
        <dbReference type="EMBL" id="PSR80086.1"/>
    </source>
</evidence>